<name>A0A6J4V719_9BACT</name>
<keyword evidence="8" id="KW-0378">Hydrolase</keyword>
<keyword evidence="7 8" id="KW-0411">Iron-sulfur</keyword>
<gene>
    <name evidence="10" type="ORF">AVDCRST_MAG59-3534</name>
</gene>
<comment type="subunit">
    <text evidence="8">Homodimer.</text>
</comment>
<evidence type="ECO:0000256" key="7">
    <source>
        <dbReference type="ARBA" id="ARBA00023014"/>
    </source>
</evidence>
<dbReference type="GO" id="GO:0051539">
    <property type="term" value="F:4 iron, 4 sulfur cluster binding"/>
    <property type="evidence" value="ECO:0007669"/>
    <property type="project" value="TreeGrafter"/>
</dbReference>
<dbReference type="GO" id="GO:0046872">
    <property type="term" value="F:metal ion binding"/>
    <property type="evidence" value="ECO:0007669"/>
    <property type="project" value="UniProtKB-KW"/>
</dbReference>
<comment type="similarity">
    <text evidence="8">Belongs to the Mrp/NBP35 ATP-binding proteins family.</text>
</comment>
<comment type="similarity">
    <text evidence="1">In the N-terminal section; belongs to the MIP18 family.</text>
</comment>
<proteinExistence type="inferred from homology"/>
<dbReference type="InterPro" id="IPR019591">
    <property type="entry name" value="Mrp/NBP35_ATP-bd"/>
</dbReference>
<dbReference type="InterPro" id="IPR034904">
    <property type="entry name" value="FSCA_dom_sf"/>
</dbReference>
<dbReference type="Pfam" id="PF01883">
    <property type="entry name" value="FeS_assembly_P"/>
    <property type="match status" value="1"/>
</dbReference>
<dbReference type="Pfam" id="PF10609">
    <property type="entry name" value="ParA"/>
    <property type="match status" value="1"/>
</dbReference>
<dbReference type="InterPro" id="IPR044304">
    <property type="entry name" value="NUBPL-like"/>
</dbReference>
<dbReference type="GO" id="GO:0016226">
    <property type="term" value="P:iron-sulfur cluster assembly"/>
    <property type="evidence" value="ECO:0007669"/>
    <property type="project" value="InterPro"/>
</dbReference>
<evidence type="ECO:0000256" key="4">
    <source>
        <dbReference type="ARBA" id="ARBA00022741"/>
    </source>
</evidence>
<evidence type="ECO:0000259" key="9">
    <source>
        <dbReference type="Pfam" id="PF01883"/>
    </source>
</evidence>
<reference evidence="10" key="1">
    <citation type="submission" date="2020-02" db="EMBL/GenBank/DDBJ databases">
        <authorList>
            <person name="Meier V. D."/>
        </authorList>
    </citation>
    <scope>NUCLEOTIDE SEQUENCE</scope>
    <source>
        <strain evidence="10">AVDCRST_MAG59</strain>
    </source>
</reference>
<dbReference type="InterPro" id="IPR027417">
    <property type="entry name" value="P-loop_NTPase"/>
</dbReference>
<dbReference type="PANTHER" id="PTHR42961">
    <property type="entry name" value="IRON-SULFUR PROTEIN NUBPL"/>
    <property type="match status" value="1"/>
</dbReference>
<feature type="binding site" evidence="8">
    <location>
        <begin position="111"/>
        <end position="118"/>
    </location>
    <ligand>
        <name>ATP</name>
        <dbReference type="ChEBI" id="CHEBI:30616"/>
    </ligand>
</feature>
<evidence type="ECO:0000313" key="10">
    <source>
        <dbReference type="EMBL" id="CAA9570852.1"/>
    </source>
</evidence>
<dbReference type="Gene3D" id="3.30.300.130">
    <property type="entry name" value="Fe-S cluster assembly (FSCA)"/>
    <property type="match status" value="1"/>
</dbReference>
<dbReference type="NCBIfam" id="NF008669">
    <property type="entry name" value="PRK11670.1"/>
    <property type="match status" value="1"/>
</dbReference>
<dbReference type="InterPro" id="IPR000808">
    <property type="entry name" value="Mrp-like_CS"/>
</dbReference>
<organism evidence="10">
    <name type="scientific">uncultured Thermomicrobiales bacterium</name>
    <dbReference type="NCBI Taxonomy" id="1645740"/>
    <lineage>
        <taxon>Bacteria</taxon>
        <taxon>Pseudomonadati</taxon>
        <taxon>Thermomicrobiota</taxon>
        <taxon>Thermomicrobia</taxon>
        <taxon>Thermomicrobiales</taxon>
        <taxon>environmental samples</taxon>
    </lineage>
</organism>
<dbReference type="SUPFAM" id="SSF52540">
    <property type="entry name" value="P-loop containing nucleoside triphosphate hydrolases"/>
    <property type="match status" value="1"/>
</dbReference>
<protein>
    <recommendedName>
        <fullName evidence="8">Iron-sulfur cluster carrier protein</fullName>
    </recommendedName>
</protein>
<evidence type="ECO:0000256" key="1">
    <source>
        <dbReference type="ARBA" id="ARBA00007352"/>
    </source>
</evidence>
<sequence>MSATTQLTKERVLESLSAVIEPEVLKPLTELKMILAVEIAEATVKVTAELLYPNAPYKDRLEEEIRAAVAGLPDVAEVEVIWHNRVRASGRGKADAEPIKGVKNTIAVASGKGGVGKSTVAVNLAVALARSGARVGLLDTDVYGPSIPLMMGETAKPAVTQMATPAGPKNMIVPLEAHGVKVMSIGFLLDPNKALIWRGPLVAQLINQFLNDVLWGELDYLVMDLPPGTGDVQLTLTQKIPIAGGVIVTTPQDVALADALKGLRMFEDVKTPVMGIVENMSGFVCPCCGERTDIFGEGGGKRLAAAQGVELLGQVPIEPAVRAGGDSGVPVVVGHPESETAKAFFLLAERVAAKLAKDAVERPRKATIKLMQAR</sequence>
<dbReference type="HAMAP" id="MF_02040">
    <property type="entry name" value="Mrp_NBP35"/>
    <property type="match status" value="1"/>
</dbReference>
<evidence type="ECO:0000256" key="3">
    <source>
        <dbReference type="ARBA" id="ARBA00022723"/>
    </source>
</evidence>
<evidence type="ECO:0000256" key="6">
    <source>
        <dbReference type="ARBA" id="ARBA00023004"/>
    </source>
</evidence>
<keyword evidence="6 8" id="KW-0408">Iron</keyword>
<dbReference type="GO" id="GO:0140663">
    <property type="term" value="F:ATP-dependent FeS chaperone activity"/>
    <property type="evidence" value="ECO:0007669"/>
    <property type="project" value="InterPro"/>
</dbReference>
<dbReference type="FunFam" id="3.40.50.300:FF:001119">
    <property type="entry name" value="Iron-sulfur cluster carrier protein"/>
    <property type="match status" value="1"/>
</dbReference>
<dbReference type="InterPro" id="IPR002744">
    <property type="entry name" value="MIP18-like"/>
</dbReference>
<dbReference type="PANTHER" id="PTHR42961:SF2">
    <property type="entry name" value="IRON-SULFUR PROTEIN NUBPL"/>
    <property type="match status" value="1"/>
</dbReference>
<dbReference type="EMBL" id="CADCWF010000251">
    <property type="protein sequence ID" value="CAA9570852.1"/>
    <property type="molecule type" value="Genomic_DNA"/>
</dbReference>
<dbReference type="SUPFAM" id="SSF117916">
    <property type="entry name" value="Fe-S cluster assembly (FSCA) domain-like"/>
    <property type="match status" value="1"/>
</dbReference>
<dbReference type="InterPro" id="IPR033756">
    <property type="entry name" value="YlxH/NBP35"/>
</dbReference>
<evidence type="ECO:0000256" key="8">
    <source>
        <dbReference type="HAMAP-Rule" id="MF_02040"/>
    </source>
</evidence>
<dbReference type="Gene3D" id="3.40.50.300">
    <property type="entry name" value="P-loop containing nucleotide triphosphate hydrolases"/>
    <property type="match status" value="1"/>
</dbReference>
<comment type="function">
    <text evidence="8">Binds and transfers iron-sulfur (Fe-S) clusters to target apoproteins. Can hydrolyze ATP.</text>
</comment>
<dbReference type="AlphaFoldDB" id="A0A6J4V719"/>
<evidence type="ECO:0000256" key="5">
    <source>
        <dbReference type="ARBA" id="ARBA00022840"/>
    </source>
</evidence>
<feature type="domain" description="MIP18 family-like" evidence="9">
    <location>
        <begin position="9"/>
        <end position="80"/>
    </location>
</feature>
<dbReference type="PROSITE" id="PS01215">
    <property type="entry name" value="MRP"/>
    <property type="match status" value="1"/>
</dbReference>
<accession>A0A6J4V719</accession>
<keyword evidence="5 8" id="KW-0067">ATP-binding</keyword>
<keyword evidence="3 8" id="KW-0479">Metal-binding</keyword>
<dbReference type="GO" id="GO:0005524">
    <property type="term" value="F:ATP binding"/>
    <property type="evidence" value="ECO:0007669"/>
    <property type="project" value="UniProtKB-UniRule"/>
</dbReference>
<dbReference type="GO" id="GO:0016887">
    <property type="term" value="F:ATP hydrolysis activity"/>
    <property type="evidence" value="ECO:0007669"/>
    <property type="project" value="UniProtKB-UniRule"/>
</dbReference>
<keyword evidence="4 8" id="KW-0547">Nucleotide-binding</keyword>
<dbReference type="CDD" id="cd02037">
    <property type="entry name" value="Mrp_NBP35"/>
    <property type="match status" value="1"/>
</dbReference>
<comment type="similarity">
    <text evidence="2">In the C-terminal section; belongs to the Mrp/NBP35 ATP-binding proteins family.</text>
</comment>
<evidence type="ECO:0000256" key="2">
    <source>
        <dbReference type="ARBA" id="ARBA00008205"/>
    </source>
</evidence>